<dbReference type="InterPro" id="IPR032435">
    <property type="entry name" value="STML2-like_C"/>
</dbReference>
<dbReference type="EMBL" id="JAESVD010000011">
    <property type="protein sequence ID" value="MBL4914848.1"/>
    <property type="molecule type" value="Genomic_DNA"/>
</dbReference>
<protein>
    <submittedName>
        <fullName evidence="4">Paraslipin</fullName>
    </submittedName>
</protein>
<evidence type="ECO:0000259" key="3">
    <source>
        <dbReference type="SMART" id="SM00244"/>
    </source>
</evidence>
<dbReference type="PRINTS" id="PR00721">
    <property type="entry name" value="STOMATIN"/>
</dbReference>
<dbReference type="Pfam" id="PF01145">
    <property type="entry name" value="Band_7"/>
    <property type="match status" value="1"/>
</dbReference>
<proteinExistence type="inferred from homology"/>
<dbReference type="InterPro" id="IPR050710">
    <property type="entry name" value="Band7/mec-2_domain"/>
</dbReference>
<dbReference type="InterPro" id="IPR001972">
    <property type="entry name" value="Stomatin_HflK_fam"/>
</dbReference>
<dbReference type="SMART" id="SM00244">
    <property type="entry name" value="PHB"/>
    <property type="match status" value="1"/>
</dbReference>
<sequence>MFAFTLFVLFVFFILYKLLLIVPMREVNVIERLGKFRTVLQPGFHFLIPFFDRVAYKHEIREQVLDVPPQSCISKDNTQLEVDGLVYLKVMDGKLASYGIEDYRRAAVNLAQTTMRSEIGKLSLSQTFSERDSLNESIVREIDKASDPWGIKVLRYEIKNITPSRKVIHTLEKQMEAERSKRAEITLANAEKAAMINLSEGERQEAINLSEGEKQRRINEAKGTAQEIAIIARAKAEGMELVSAALAKEGGHEAMNMQLKEQFIAQVGKILGEADVSVVPAELAKIEGFFEGMEQVTHAVSANSVKGAR</sequence>
<organism evidence="4 5">
    <name type="scientific">Shewanella schlegeliana</name>
    <dbReference type="NCBI Taxonomy" id="190308"/>
    <lineage>
        <taxon>Bacteria</taxon>
        <taxon>Pseudomonadati</taxon>
        <taxon>Pseudomonadota</taxon>
        <taxon>Gammaproteobacteria</taxon>
        <taxon>Alteromonadales</taxon>
        <taxon>Shewanellaceae</taxon>
        <taxon>Shewanella</taxon>
    </lineage>
</organism>
<dbReference type="RefSeq" id="WP_202723101.1">
    <property type="nucleotide sequence ID" value="NZ_BPEX01000007.1"/>
</dbReference>
<dbReference type="Pfam" id="PF16200">
    <property type="entry name" value="Band_7_C"/>
    <property type="match status" value="1"/>
</dbReference>
<dbReference type="InterPro" id="IPR036013">
    <property type="entry name" value="Band_7/SPFH_dom_sf"/>
</dbReference>
<evidence type="ECO:0000256" key="2">
    <source>
        <dbReference type="ARBA" id="ARBA00008164"/>
    </source>
</evidence>
<comment type="subcellular location">
    <subcellularLocation>
        <location evidence="1">Membrane</location>
        <topology evidence="1">Single-pass membrane protein</topology>
    </subcellularLocation>
</comment>
<dbReference type="Gene3D" id="3.30.479.30">
    <property type="entry name" value="Band 7 domain"/>
    <property type="match status" value="1"/>
</dbReference>
<dbReference type="PANTHER" id="PTHR43327">
    <property type="entry name" value="STOMATIN-LIKE PROTEIN 2, MITOCHONDRIAL"/>
    <property type="match status" value="1"/>
</dbReference>
<name>A0ABS1T220_9GAMM</name>
<dbReference type="InterPro" id="IPR001107">
    <property type="entry name" value="Band_7"/>
</dbReference>
<dbReference type="CDD" id="cd08829">
    <property type="entry name" value="SPFH_paraslipin"/>
    <property type="match status" value="1"/>
</dbReference>
<comment type="similarity">
    <text evidence="2">Belongs to the band 7/mec-2 family.</text>
</comment>
<evidence type="ECO:0000313" key="5">
    <source>
        <dbReference type="Proteomes" id="UP000604898"/>
    </source>
</evidence>
<dbReference type="Proteomes" id="UP000604898">
    <property type="component" value="Unassembled WGS sequence"/>
</dbReference>
<accession>A0ABS1T220</accession>
<keyword evidence="5" id="KW-1185">Reference proteome</keyword>
<reference evidence="4 5" key="1">
    <citation type="submission" date="2021-01" db="EMBL/GenBank/DDBJ databases">
        <title>Genome sequence of Shewanella schlegeliana JCM 11561.</title>
        <authorList>
            <person name="Zhang H."/>
            <person name="Li C."/>
        </authorList>
    </citation>
    <scope>NUCLEOTIDE SEQUENCE [LARGE SCALE GENOMIC DNA]</scope>
    <source>
        <strain evidence="4 5">JCM 11561</strain>
    </source>
</reference>
<evidence type="ECO:0000256" key="1">
    <source>
        <dbReference type="ARBA" id="ARBA00004167"/>
    </source>
</evidence>
<dbReference type="PANTHER" id="PTHR43327:SF10">
    <property type="entry name" value="STOMATIN-LIKE PROTEIN 2, MITOCHONDRIAL"/>
    <property type="match status" value="1"/>
</dbReference>
<feature type="domain" description="Band 7" evidence="3">
    <location>
        <begin position="17"/>
        <end position="175"/>
    </location>
</feature>
<gene>
    <name evidence="4" type="ORF">JMA39_17235</name>
</gene>
<evidence type="ECO:0000313" key="4">
    <source>
        <dbReference type="EMBL" id="MBL4914848.1"/>
    </source>
</evidence>
<dbReference type="SUPFAM" id="SSF117892">
    <property type="entry name" value="Band 7/SPFH domain"/>
    <property type="match status" value="1"/>
</dbReference>
<comment type="caution">
    <text evidence="4">The sequence shown here is derived from an EMBL/GenBank/DDBJ whole genome shotgun (WGS) entry which is preliminary data.</text>
</comment>